<accession>A0A120G6K7</accession>
<gene>
    <name evidence="1" type="ORF">PFLmoz3_04664</name>
</gene>
<comment type="caution">
    <text evidence="1">The sequence shown here is derived from an EMBL/GenBank/DDBJ whole genome shotgun (WGS) entry which is preliminary data.</text>
</comment>
<reference evidence="1 2" key="1">
    <citation type="submission" date="2015-05" db="EMBL/GenBank/DDBJ databases">
        <title>A genomic and transcriptomic approach to investigate the blue pigment phenotype in Pseudomonas fluorescens.</title>
        <authorList>
            <person name="Andreani N.A."/>
            <person name="Cardazzo B."/>
        </authorList>
    </citation>
    <scope>NUCLEOTIDE SEQUENCE [LARGE SCALE GENOMIC DNA]</scope>
    <source>
        <strain evidence="1 2">Ps_22</strain>
    </source>
</reference>
<proteinExistence type="predicted"/>
<name>A0A120G6K7_PSEFL</name>
<dbReference type="Proteomes" id="UP000061348">
    <property type="component" value="Unassembled WGS sequence"/>
</dbReference>
<dbReference type="AlphaFoldDB" id="A0A120G6K7"/>
<sequence length="66" mass="6648">MKSPVPTSSSSLTAMLSTTPAAGDGISMEALSDSRVISDWSASTVSPTLTSSSMILALPDEPMSGT</sequence>
<evidence type="ECO:0000313" key="1">
    <source>
        <dbReference type="EMBL" id="KWV85841.1"/>
    </source>
</evidence>
<protein>
    <submittedName>
        <fullName evidence="1">Uncharacterized protein</fullName>
    </submittedName>
</protein>
<evidence type="ECO:0000313" key="2">
    <source>
        <dbReference type="Proteomes" id="UP000061348"/>
    </source>
</evidence>
<organism evidence="1 2">
    <name type="scientific">Pseudomonas fluorescens</name>
    <dbReference type="NCBI Taxonomy" id="294"/>
    <lineage>
        <taxon>Bacteria</taxon>
        <taxon>Pseudomonadati</taxon>
        <taxon>Pseudomonadota</taxon>
        <taxon>Gammaproteobacteria</taxon>
        <taxon>Pseudomonadales</taxon>
        <taxon>Pseudomonadaceae</taxon>
        <taxon>Pseudomonas</taxon>
    </lineage>
</organism>
<dbReference type="EMBL" id="LCYA01000121">
    <property type="protein sequence ID" value="KWV85841.1"/>
    <property type="molecule type" value="Genomic_DNA"/>
</dbReference>